<organism evidence="2 3">
    <name type="scientific">Thalassiosira oceanica</name>
    <name type="common">Marine diatom</name>
    <dbReference type="NCBI Taxonomy" id="159749"/>
    <lineage>
        <taxon>Eukaryota</taxon>
        <taxon>Sar</taxon>
        <taxon>Stramenopiles</taxon>
        <taxon>Ochrophyta</taxon>
        <taxon>Bacillariophyta</taxon>
        <taxon>Coscinodiscophyceae</taxon>
        <taxon>Thalassiosirophycidae</taxon>
        <taxon>Thalassiosirales</taxon>
        <taxon>Thalassiosiraceae</taxon>
        <taxon>Thalassiosira</taxon>
    </lineage>
</organism>
<feature type="region of interest" description="Disordered" evidence="1">
    <location>
        <begin position="24"/>
        <end position="64"/>
    </location>
</feature>
<feature type="non-terminal residue" evidence="2">
    <location>
        <position position="1"/>
    </location>
</feature>
<comment type="caution">
    <text evidence="2">The sequence shown here is derived from an EMBL/GenBank/DDBJ whole genome shotgun (WGS) entry which is preliminary data.</text>
</comment>
<protein>
    <submittedName>
        <fullName evidence="2">Uncharacterized protein</fullName>
    </submittedName>
</protein>
<dbReference type="Proteomes" id="UP000266841">
    <property type="component" value="Unassembled WGS sequence"/>
</dbReference>
<keyword evidence="3" id="KW-1185">Reference proteome</keyword>
<evidence type="ECO:0000313" key="3">
    <source>
        <dbReference type="Proteomes" id="UP000266841"/>
    </source>
</evidence>
<evidence type="ECO:0000313" key="2">
    <source>
        <dbReference type="EMBL" id="EJK74507.1"/>
    </source>
</evidence>
<proteinExistence type="predicted"/>
<gene>
    <name evidence="2" type="ORF">THAOC_03810</name>
</gene>
<dbReference type="EMBL" id="AGNL01003605">
    <property type="protein sequence ID" value="EJK74507.1"/>
    <property type="molecule type" value="Genomic_DNA"/>
</dbReference>
<feature type="compositionally biased region" description="Acidic residues" evidence="1">
    <location>
        <begin position="53"/>
        <end position="64"/>
    </location>
</feature>
<dbReference type="AlphaFoldDB" id="K0TPI7"/>
<name>K0TPI7_THAOC</name>
<evidence type="ECO:0000256" key="1">
    <source>
        <dbReference type="SAM" id="MobiDB-lite"/>
    </source>
</evidence>
<accession>K0TPI7</accession>
<reference evidence="2 3" key="1">
    <citation type="journal article" date="2012" name="Genome Biol.">
        <title>Genome and low-iron response of an oceanic diatom adapted to chronic iron limitation.</title>
        <authorList>
            <person name="Lommer M."/>
            <person name="Specht M."/>
            <person name="Roy A.S."/>
            <person name="Kraemer L."/>
            <person name="Andreson R."/>
            <person name="Gutowska M.A."/>
            <person name="Wolf J."/>
            <person name="Bergner S.V."/>
            <person name="Schilhabel M.B."/>
            <person name="Klostermeier U.C."/>
            <person name="Beiko R.G."/>
            <person name="Rosenstiel P."/>
            <person name="Hippler M."/>
            <person name="Laroche J."/>
        </authorList>
    </citation>
    <scope>NUCLEOTIDE SEQUENCE [LARGE SCALE GENOMIC DNA]</scope>
    <source>
        <strain evidence="2 3">CCMP1005</strain>
    </source>
</reference>
<sequence length="288" mass="31669">AAKAREVVLIEEIADLDITKTEIAQNHEEAEADPEAAGEEGVASKFRGRFGDSESDGDEEDGSPEDILEHLEQNIATCCQKIRAGGGTNPDDVSSAASKLAGKRLEHELLQAIVKGISKRSLSQSCLLSHATVTGKVYSGIDTVALGHSGVIDDAKQLLVKKFHLTSCIGMIPAQFIRHPHVSDDFCIGSQIYLDLDCDNWGKLEIIAKTDSGPIGKLESRSVFAKNEIIERITMRKDYLLCGYWIGDVGHDGKHKAMLFIYERGDLHKESLRVFKHVKGYSRIHWGE</sequence>